<dbReference type="PANTHER" id="PTHR38030">
    <property type="entry name" value="PROTOPORPHYRINOGEN IX DEHYDROGENASE [MENAQUINONE]"/>
    <property type="match status" value="1"/>
</dbReference>
<dbReference type="GO" id="GO:0010181">
    <property type="term" value="F:FMN binding"/>
    <property type="evidence" value="ECO:0007669"/>
    <property type="project" value="InterPro"/>
</dbReference>
<dbReference type="Pfam" id="PF12724">
    <property type="entry name" value="Flavodoxin_5"/>
    <property type="match status" value="1"/>
</dbReference>
<dbReference type="InterPro" id="IPR052200">
    <property type="entry name" value="Protoporphyrinogen_IX_DH"/>
</dbReference>
<gene>
    <name evidence="2" type="ORF">D7316_01122</name>
</gene>
<dbReference type="Gene3D" id="3.40.50.360">
    <property type="match status" value="1"/>
</dbReference>
<dbReference type="Proteomes" id="UP000271469">
    <property type="component" value="Chromosome"/>
</dbReference>
<keyword evidence="3" id="KW-1185">Reference proteome</keyword>
<dbReference type="OrthoDB" id="129384at2"/>
<proteinExistence type="predicted"/>
<dbReference type="PANTHER" id="PTHR38030:SF2">
    <property type="entry name" value="PROTOPORPHYRINOGEN IX DEHYDROGENASE [QUINONE]"/>
    <property type="match status" value="1"/>
</dbReference>
<dbReference type="RefSeq" id="WP_124707384.1">
    <property type="nucleotide sequence ID" value="NZ_CP033972.1"/>
</dbReference>
<evidence type="ECO:0000313" key="2">
    <source>
        <dbReference type="EMBL" id="AZG44536.1"/>
    </source>
</evidence>
<dbReference type="InterPro" id="IPR026816">
    <property type="entry name" value="Flavodoxin_dom"/>
</dbReference>
<organism evidence="2 3">
    <name type="scientific">Gordonia insulae</name>
    <dbReference type="NCBI Taxonomy" id="2420509"/>
    <lineage>
        <taxon>Bacteria</taxon>
        <taxon>Bacillati</taxon>
        <taxon>Actinomycetota</taxon>
        <taxon>Actinomycetes</taxon>
        <taxon>Mycobacteriales</taxon>
        <taxon>Gordoniaceae</taxon>
        <taxon>Gordonia</taxon>
    </lineage>
</organism>
<dbReference type="GO" id="GO:0006783">
    <property type="term" value="P:heme biosynthetic process"/>
    <property type="evidence" value="ECO:0007669"/>
    <property type="project" value="TreeGrafter"/>
</dbReference>
<reference evidence="2 3" key="1">
    <citation type="submission" date="2018-11" db="EMBL/GenBank/DDBJ databases">
        <title>Gordonia insulae sp. nov., isolated from an island soil.</title>
        <authorList>
            <person name="Kim Y.S."/>
            <person name="Kim S.B."/>
        </authorList>
    </citation>
    <scope>NUCLEOTIDE SEQUENCE [LARGE SCALE GENOMIC DNA]</scope>
    <source>
        <strain evidence="2 3">MMS17-SY073</strain>
    </source>
</reference>
<evidence type="ECO:0000259" key="1">
    <source>
        <dbReference type="PROSITE" id="PS50902"/>
    </source>
</evidence>
<dbReference type="InterPro" id="IPR008254">
    <property type="entry name" value="Flavodoxin/NO_synth"/>
</dbReference>
<evidence type="ECO:0000313" key="3">
    <source>
        <dbReference type="Proteomes" id="UP000271469"/>
    </source>
</evidence>
<dbReference type="KEGG" id="gom:D7316_01122"/>
<dbReference type="PROSITE" id="PS50902">
    <property type="entry name" value="FLAVODOXIN_LIKE"/>
    <property type="match status" value="1"/>
</dbReference>
<dbReference type="InterPro" id="IPR029039">
    <property type="entry name" value="Flavoprotein-like_sf"/>
</dbReference>
<sequence length="164" mass="17931">MKVLVAVASKHGATREIGEQLGAELSTGLRTRGVDAAVSVLDARDVRDISDYDAVVLGSAIYLGRWLKDATKLVDRELPHLRDRPVWLFSSGPVTPGDNADNLSWITTPWAVEHHMFGGKVDRSVLSFPERLAVSAAHASDADYRDTDEIIEWAQRICAHLAAS</sequence>
<dbReference type="AlphaFoldDB" id="A0A3G8JHH6"/>
<dbReference type="SUPFAM" id="SSF52218">
    <property type="entry name" value="Flavoproteins"/>
    <property type="match status" value="1"/>
</dbReference>
<name>A0A3G8JHH6_9ACTN</name>
<accession>A0A3G8JHH6</accession>
<dbReference type="EMBL" id="CP033972">
    <property type="protein sequence ID" value="AZG44536.1"/>
    <property type="molecule type" value="Genomic_DNA"/>
</dbReference>
<feature type="domain" description="Flavodoxin-like" evidence="1">
    <location>
        <begin position="3"/>
        <end position="158"/>
    </location>
</feature>
<protein>
    <recommendedName>
        <fullName evidence="1">Flavodoxin-like domain-containing protein</fullName>
    </recommendedName>
</protein>
<dbReference type="GO" id="GO:0070819">
    <property type="term" value="F:menaquinone-dependent protoporphyrinogen oxidase activity"/>
    <property type="evidence" value="ECO:0007669"/>
    <property type="project" value="TreeGrafter"/>
</dbReference>